<dbReference type="EMBL" id="CAADFZ010000159">
    <property type="protein sequence ID" value="VFK67715.1"/>
    <property type="molecule type" value="Genomic_DNA"/>
</dbReference>
<organism evidence="1">
    <name type="scientific">Candidatus Kentrum sp. UNK</name>
    <dbReference type="NCBI Taxonomy" id="2126344"/>
    <lineage>
        <taxon>Bacteria</taxon>
        <taxon>Pseudomonadati</taxon>
        <taxon>Pseudomonadota</taxon>
        <taxon>Gammaproteobacteria</taxon>
        <taxon>Candidatus Kentrum</taxon>
    </lineage>
</organism>
<dbReference type="EMBL" id="CAADGD010000159">
    <property type="protein sequence ID" value="VFK73048.1"/>
    <property type="molecule type" value="Genomic_DNA"/>
</dbReference>
<name>A0A451AP06_9GAMM</name>
<accession>A0A451AP06</accession>
<evidence type="ECO:0000313" key="1">
    <source>
        <dbReference type="EMBL" id="VFK67715.1"/>
    </source>
</evidence>
<gene>
    <name evidence="1" type="ORF">BECKUNK1418G_GA0071005_11598</name>
    <name evidence="2" type="ORF">BECKUNK1418H_GA0071006_11598</name>
</gene>
<dbReference type="AlphaFoldDB" id="A0A451AP06"/>
<sequence>MNDYEIRLQRHYDAGTKRTQWTGSLWHNGACAVRPSLPHASKASEAAKMMIQYLEEQGIELDGYT</sequence>
<proteinExistence type="predicted"/>
<protein>
    <submittedName>
        <fullName evidence="1">Uncharacterized protein</fullName>
    </submittedName>
</protein>
<evidence type="ECO:0000313" key="2">
    <source>
        <dbReference type="EMBL" id="VFK73048.1"/>
    </source>
</evidence>
<reference evidence="1" key="1">
    <citation type="submission" date="2019-02" db="EMBL/GenBank/DDBJ databases">
        <authorList>
            <person name="Gruber-Vodicka R. H."/>
            <person name="Seah K. B. B."/>
        </authorList>
    </citation>
    <scope>NUCLEOTIDE SEQUENCE</scope>
    <source>
        <strain evidence="2">BECK_BY19</strain>
        <strain evidence="1">BECK_BY8</strain>
    </source>
</reference>